<keyword evidence="2" id="KW-1185">Reference proteome</keyword>
<dbReference type="KEGG" id="nti:DNFV4_01722"/>
<evidence type="ECO:0000313" key="1">
    <source>
        <dbReference type="EMBL" id="CAI4031297.1"/>
    </source>
</evidence>
<protein>
    <submittedName>
        <fullName evidence="1">Uncharacterized protein</fullName>
    </submittedName>
</protein>
<reference evidence="1" key="1">
    <citation type="submission" date="2022-10" db="EMBL/GenBank/DDBJ databases">
        <authorList>
            <person name="Koch H."/>
        </authorList>
    </citation>
    <scope>NUCLEOTIDE SEQUENCE</scope>
    <source>
        <strain evidence="1">DNF</strain>
    </source>
</reference>
<accession>A0AA86TBA0</accession>
<sequence>MKKSNGYPQAQPRGTKAYLKQYVEGLSGEHARHTKLRLSRRVRSHRGGEVRCLRLLILALSQRRIGAPVAPLLQWAKAAEAFMNNAG</sequence>
<organism evidence="1 2">
    <name type="scientific">Nitrospira tepida</name>
    <dbReference type="NCBI Taxonomy" id="2973512"/>
    <lineage>
        <taxon>Bacteria</taxon>
        <taxon>Pseudomonadati</taxon>
        <taxon>Nitrospirota</taxon>
        <taxon>Nitrospiria</taxon>
        <taxon>Nitrospirales</taxon>
        <taxon>Nitrospiraceae</taxon>
        <taxon>Nitrospira</taxon>
    </lineage>
</organism>
<gene>
    <name evidence="1" type="ORF">DNFV4_01722</name>
</gene>
<dbReference type="EMBL" id="OX365700">
    <property type="protein sequence ID" value="CAI4031297.1"/>
    <property type="molecule type" value="Genomic_DNA"/>
</dbReference>
<name>A0AA86TBA0_9BACT</name>
<dbReference type="Proteomes" id="UP001179121">
    <property type="component" value="Chromosome"/>
</dbReference>
<evidence type="ECO:0000313" key="2">
    <source>
        <dbReference type="Proteomes" id="UP001179121"/>
    </source>
</evidence>
<dbReference type="AlphaFoldDB" id="A0AA86TBA0"/>
<proteinExistence type="predicted"/>